<organism evidence="4 5">
    <name type="scientific">Lactuca sativa</name>
    <name type="common">Garden lettuce</name>
    <dbReference type="NCBI Taxonomy" id="4236"/>
    <lineage>
        <taxon>Eukaryota</taxon>
        <taxon>Viridiplantae</taxon>
        <taxon>Streptophyta</taxon>
        <taxon>Embryophyta</taxon>
        <taxon>Tracheophyta</taxon>
        <taxon>Spermatophyta</taxon>
        <taxon>Magnoliopsida</taxon>
        <taxon>eudicotyledons</taxon>
        <taxon>Gunneridae</taxon>
        <taxon>Pentapetalae</taxon>
        <taxon>asterids</taxon>
        <taxon>campanulids</taxon>
        <taxon>Asterales</taxon>
        <taxon>Asteraceae</taxon>
        <taxon>Cichorioideae</taxon>
        <taxon>Cichorieae</taxon>
        <taxon>Lactucinae</taxon>
        <taxon>Lactuca</taxon>
    </lineage>
</organism>
<keyword evidence="2" id="KW-0378">Hydrolase</keyword>
<proteinExistence type="predicted"/>
<protein>
    <recommendedName>
        <fullName evidence="3">Integrase catalytic domain-containing protein</fullName>
    </recommendedName>
</protein>
<dbReference type="PROSITE" id="PS50994">
    <property type="entry name" value="INTEGRASE"/>
    <property type="match status" value="1"/>
</dbReference>
<feature type="domain" description="Integrase catalytic" evidence="3">
    <location>
        <begin position="1"/>
        <end position="157"/>
    </location>
</feature>
<sequence length="699" mass="79069">MDLFGPIPVRSLGGNKYTLVVVNEFTRFTWVVFLKKKSHAAQEIISLIRKNDTLTGLKVKQLRSDHATEFRNSTLEEFCDHKGIGQNFSAPRTPQQNGVAERRNRTLIEAGRTLMIHVGLPMSFWAEAVNTACFTQNRSLIHRIHKKTPYEMLKDRKPNLLSCPFDESPCAEEKSDSSDPIIPVPCTLSQDTAATSADNSLDADETLEAEDSPETDNVSVSISLESASVIEHRDHPVDRIIGNIHDGVRTRSSVLNNFCMYVNFVSMILPDKVHTAPQDADWIKAMQEELNEFERHKVWTLVPRPSGKSIIGTRWVYRNKVDKDGIITSNKARLVAQGFTQIESINYGETFAPVARIEAIRLFLAYASYMNFIVYQMDVKTAFLHGVLEEEVFLNQPLGFVDKDHPDYVYRLDKAVYGLKQAPRAWYETLTSYLLENGYRRGAIDNTLFIKNKGSYMVLVQIYVDDIISGSPNETLSKEFAEIMSQRFEMSMMGKMTFFLGLEVQQQKTASSPVSKTDKLHADPTGTDVNHSLYRGMIGSLLYLTTSRPNIMFGTILCARFQANPKESHLMAVKHYAGCNLDKKSTSGGCHFLGNRLISWSSKKQTSVAISTAEAEYVAAGRCCAQLLWIQNQLLDYGFKFSKTPIYCDNTSAIQITQNLVQHSKTKHIEIRHHFIRDNVEKGKVALEHLNYSLYLTIH</sequence>
<dbReference type="SUPFAM" id="SSF56672">
    <property type="entry name" value="DNA/RNA polymerases"/>
    <property type="match status" value="1"/>
</dbReference>
<evidence type="ECO:0000256" key="2">
    <source>
        <dbReference type="ARBA" id="ARBA00022801"/>
    </source>
</evidence>
<evidence type="ECO:0000313" key="5">
    <source>
        <dbReference type="Proteomes" id="UP000235145"/>
    </source>
</evidence>
<dbReference type="PANTHER" id="PTHR42648">
    <property type="entry name" value="TRANSPOSASE, PUTATIVE-RELATED"/>
    <property type="match status" value="1"/>
</dbReference>
<dbReference type="AlphaFoldDB" id="A0A9R1VTW9"/>
<dbReference type="InterPro" id="IPR001584">
    <property type="entry name" value="Integrase_cat-core"/>
</dbReference>
<dbReference type="GO" id="GO:0015074">
    <property type="term" value="P:DNA integration"/>
    <property type="evidence" value="ECO:0007669"/>
    <property type="project" value="InterPro"/>
</dbReference>
<dbReference type="EMBL" id="NBSK02000004">
    <property type="protein sequence ID" value="KAJ0210551.1"/>
    <property type="molecule type" value="Genomic_DNA"/>
</dbReference>
<dbReference type="SUPFAM" id="SSF53098">
    <property type="entry name" value="Ribonuclease H-like"/>
    <property type="match status" value="1"/>
</dbReference>
<dbReference type="CDD" id="cd09272">
    <property type="entry name" value="RNase_HI_RT_Ty1"/>
    <property type="match status" value="1"/>
</dbReference>
<name>A0A9R1VTW9_LACSA</name>
<dbReference type="GO" id="GO:0003676">
    <property type="term" value="F:nucleic acid binding"/>
    <property type="evidence" value="ECO:0007669"/>
    <property type="project" value="InterPro"/>
</dbReference>
<keyword evidence="1" id="KW-0479">Metal-binding</keyword>
<dbReference type="Pfam" id="PF07727">
    <property type="entry name" value="RVT_2"/>
    <property type="match status" value="1"/>
</dbReference>
<comment type="caution">
    <text evidence="4">The sequence shown here is derived from an EMBL/GenBank/DDBJ whole genome shotgun (WGS) entry which is preliminary data.</text>
</comment>
<evidence type="ECO:0000256" key="1">
    <source>
        <dbReference type="ARBA" id="ARBA00022723"/>
    </source>
</evidence>
<dbReference type="GO" id="GO:0016787">
    <property type="term" value="F:hydrolase activity"/>
    <property type="evidence" value="ECO:0007669"/>
    <property type="project" value="UniProtKB-KW"/>
</dbReference>
<dbReference type="Gene3D" id="3.30.420.10">
    <property type="entry name" value="Ribonuclease H-like superfamily/Ribonuclease H"/>
    <property type="match status" value="1"/>
</dbReference>
<dbReference type="PANTHER" id="PTHR42648:SF32">
    <property type="entry name" value="RIBONUCLEASE H-LIKE DOMAIN, GAG-PRE-INTEGRASE DOMAIN PROTEIN-RELATED"/>
    <property type="match status" value="1"/>
</dbReference>
<accession>A0A9R1VTW9</accession>
<dbReference type="InterPro" id="IPR043502">
    <property type="entry name" value="DNA/RNA_pol_sf"/>
</dbReference>
<evidence type="ECO:0000313" key="4">
    <source>
        <dbReference type="EMBL" id="KAJ0210551.1"/>
    </source>
</evidence>
<dbReference type="GO" id="GO:0046872">
    <property type="term" value="F:metal ion binding"/>
    <property type="evidence" value="ECO:0007669"/>
    <property type="project" value="UniProtKB-KW"/>
</dbReference>
<dbReference type="InterPro" id="IPR013103">
    <property type="entry name" value="RVT_2"/>
</dbReference>
<dbReference type="Proteomes" id="UP000235145">
    <property type="component" value="Unassembled WGS sequence"/>
</dbReference>
<dbReference type="Pfam" id="PF00665">
    <property type="entry name" value="rve"/>
    <property type="match status" value="1"/>
</dbReference>
<evidence type="ECO:0000259" key="3">
    <source>
        <dbReference type="PROSITE" id="PS50994"/>
    </source>
</evidence>
<gene>
    <name evidence="4" type="ORF">LSAT_V11C400224920</name>
</gene>
<dbReference type="InterPro" id="IPR012337">
    <property type="entry name" value="RNaseH-like_sf"/>
</dbReference>
<dbReference type="InterPro" id="IPR039537">
    <property type="entry name" value="Retrotran_Ty1/copia-like"/>
</dbReference>
<reference evidence="4 5" key="1">
    <citation type="journal article" date="2017" name="Nat. Commun.">
        <title>Genome assembly with in vitro proximity ligation data and whole-genome triplication in lettuce.</title>
        <authorList>
            <person name="Reyes-Chin-Wo S."/>
            <person name="Wang Z."/>
            <person name="Yang X."/>
            <person name="Kozik A."/>
            <person name="Arikit S."/>
            <person name="Song C."/>
            <person name="Xia L."/>
            <person name="Froenicke L."/>
            <person name="Lavelle D.O."/>
            <person name="Truco M.J."/>
            <person name="Xia R."/>
            <person name="Zhu S."/>
            <person name="Xu C."/>
            <person name="Xu H."/>
            <person name="Xu X."/>
            <person name="Cox K."/>
            <person name="Korf I."/>
            <person name="Meyers B.C."/>
            <person name="Michelmore R.W."/>
        </authorList>
    </citation>
    <scope>NUCLEOTIDE SEQUENCE [LARGE SCALE GENOMIC DNA]</scope>
    <source>
        <strain evidence="5">cv. Salinas</strain>
        <tissue evidence="4">Seedlings</tissue>
    </source>
</reference>
<dbReference type="InterPro" id="IPR036397">
    <property type="entry name" value="RNaseH_sf"/>
</dbReference>
<keyword evidence="5" id="KW-1185">Reference proteome</keyword>